<feature type="region of interest" description="Disordered" evidence="1">
    <location>
        <begin position="18"/>
        <end position="54"/>
    </location>
</feature>
<reference evidence="3" key="1">
    <citation type="journal article" date="2019" name="Int. J. Syst. Evol. Microbiol.">
        <title>The Global Catalogue of Microorganisms (GCM) 10K type strain sequencing project: providing services to taxonomists for standard genome sequencing and annotation.</title>
        <authorList>
            <consortium name="The Broad Institute Genomics Platform"/>
            <consortium name="The Broad Institute Genome Sequencing Center for Infectious Disease"/>
            <person name="Wu L."/>
            <person name="Ma J."/>
        </authorList>
    </citation>
    <scope>NUCLEOTIDE SEQUENCE [LARGE SCALE GENOMIC DNA]</scope>
    <source>
        <strain evidence="3">JCM 18532</strain>
    </source>
</reference>
<accession>A0ABP8Y5H4</accession>
<evidence type="ECO:0000313" key="3">
    <source>
        <dbReference type="Proteomes" id="UP001499882"/>
    </source>
</evidence>
<dbReference type="Proteomes" id="UP001499882">
    <property type="component" value="Unassembled WGS sequence"/>
</dbReference>
<dbReference type="EMBL" id="BAABKN010000002">
    <property type="protein sequence ID" value="GAA4722327.1"/>
    <property type="molecule type" value="Genomic_DNA"/>
</dbReference>
<keyword evidence="3" id="KW-1185">Reference proteome</keyword>
<organism evidence="2 3">
    <name type="scientific">Nocardioides endophyticus</name>
    <dbReference type="NCBI Taxonomy" id="1353775"/>
    <lineage>
        <taxon>Bacteria</taxon>
        <taxon>Bacillati</taxon>
        <taxon>Actinomycetota</taxon>
        <taxon>Actinomycetes</taxon>
        <taxon>Propionibacteriales</taxon>
        <taxon>Nocardioidaceae</taxon>
        <taxon>Nocardioides</taxon>
    </lineage>
</organism>
<proteinExistence type="predicted"/>
<sequence>MSRSLKEKVRISWRLLRRSPLGPGSIGSRLPASGSGRRRLDPPGPPVDPRIAPPGVAYVEHTPTGPTFSVTRVGGASAGTETHPVSRVWEKCSTIPVVDAASVRDAPGRSRPAIPRNLRNLRTRVIRSAFSPTGRPPARP</sequence>
<evidence type="ECO:0000313" key="2">
    <source>
        <dbReference type="EMBL" id="GAA4722327.1"/>
    </source>
</evidence>
<name>A0ABP8Y5H4_9ACTN</name>
<feature type="compositionally biased region" description="Pro residues" evidence="1">
    <location>
        <begin position="42"/>
        <end position="52"/>
    </location>
</feature>
<protein>
    <submittedName>
        <fullName evidence="2">Uncharacterized protein</fullName>
    </submittedName>
</protein>
<gene>
    <name evidence="2" type="ORF">GCM10023350_00490</name>
</gene>
<comment type="caution">
    <text evidence="2">The sequence shown here is derived from an EMBL/GenBank/DDBJ whole genome shotgun (WGS) entry which is preliminary data.</text>
</comment>
<evidence type="ECO:0000256" key="1">
    <source>
        <dbReference type="SAM" id="MobiDB-lite"/>
    </source>
</evidence>